<dbReference type="PANTHER" id="PTHR34986">
    <property type="entry name" value="EVOLVED BETA-GALACTOSIDASE SUBUNIT BETA"/>
    <property type="match status" value="1"/>
</dbReference>
<proteinExistence type="predicted"/>
<dbReference type="Proteomes" id="UP000774000">
    <property type="component" value="Unassembled WGS sequence"/>
</dbReference>
<dbReference type="InterPro" id="IPR037012">
    <property type="entry name" value="NanQ/TabA/YiaL_sf"/>
</dbReference>
<evidence type="ECO:0000313" key="1">
    <source>
        <dbReference type="EMBL" id="MBM7556867.1"/>
    </source>
</evidence>
<comment type="caution">
    <text evidence="1">The sequence shown here is derived from an EMBL/GenBank/DDBJ whole genome shotgun (WGS) entry which is preliminary data.</text>
</comment>
<dbReference type="EMBL" id="JAFBDQ010000007">
    <property type="protein sequence ID" value="MBM7556867.1"/>
    <property type="molecule type" value="Genomic_DNA"/>
</dbReference>
<reference evidence="1" key="1">
    <citation type="submission" date="2021-01" db="EMBL/GenBank/DDBJ databases">
        <title>Genomic Encyclopedia of Type Strains, Phase IV (KMG-IV): sequencing the most valuable type-strain genomes for metagenomic binning, comparative biology and taxonomic classification.</title>
        <authorList>
            <person name="Goeker M."/>
        </authorList>
    </citation>
    <scope>NUCLEOTIDE SEQUENCE</scope>
    <source>
        <strain evidence="1">DSM 23230</strain>
    </source>
</reference>
<name>A0A939BPC7_9FIRM</name>
<dbReference type="GO" id="GO:0005829">
    <property type="term" value="C:cytosol"/>
    <property type="evidence" value="ECO:0007669"/>
    <property type="project" value="TreeGrafter"/>
</dbReference>
<dbReference type="SUPFAM" id="SSF51197">
    <property type="entry name" value="Clavaminate synthase-like"/>
    <property type="match status" value="1"/>
</dbReference>
<protein>
    <submittedName>
        <fullName evidence="1">YhcH/YjgK/YiaL family protein</fullName>
    </submittedName>
</protein>
<dbReference type="NCBIfam" id="TIGR00022">
    <property type="entry name" value="YhcH/YjgK/YiaL family protein"/>
    <property type="match status" value="1"/>
</dbReference>
<dbReference type="Pfam" id="PF04074">
    <property type="entry name" value="DUF386"/>
    <property type="match status" value="1"/>
</dbReference>
<dbReference type="Gene3D" id="2.60.120.370">
    <property type="entry name" value="YhcH/YjgK/YiaL"/>
    <property type="match status" value="1"/>
</dbReference>
<dbReference type="RefSeq" id="WP_204701639.1">
    <property type="nucleotide sequence ID" value="NZ_JAFBDQ010000007.1"/>
</dbReference>
<dbReference type="AlphaFoldDB" id="A0A939BPC7"/>
<keyword evidence="2" id="KW-1185">Reference proteome</keyword>
<accession>A0A939BPC7</accession>
<sequence length="149" mass="17419">MITDSLSNASCYYEINERLEKAFEFLEENDFSKWKDGKYEIDNDDIFAIVDSYQTKPQEEGVWEAHREYIDIQYISEGTELIGYSNIDTMNLNEYDKNNDFLTFEGAGDFFRVKPGNFVVFMPQDVHMPAININDSQNVKKVIIKVKIN</sequence>
<organism evidence="1 2">
    <name type="scientific">Halanaerobacter jeridensis</name>
    <dbReference type="NCBI Taxonomy" id="706427"/>
    <lineage>
        <taxon>Bacteria</taxon>
        <taxon>Bacillati</taxon>
        <taxon>Bacillota</taxon>
        <taxon>Clostridia</taxon>
        <taxon>Halanaerobiales</taxon>
        <taxon>Halobacteroidaceae</taxon>
        <taxon>Halanaerobacter</taxon>
    </lineage>
</organism>
<evidence type="ECO:0000313" key="2">
    <source>
        <dbReference type="Proteomes" id="UP000774000"/>
    </source>
</evidence>
<dbReference type="InterPro" id="IPR004375">
    <property type="entry name" value="NanQ/TabA/YiaL"/>
</dbReference>
<dbReference type="PANTHER" id="PTHR34986:SF1">
    <property type="entry name" value="PROTEIN YIAL"/>
    <property type="match status" value="1"/>
</dbReference>
<gene>
    <name evidence="1" type="ORF">JOC47_001718</name>
</gene>